<evidence type="ECO:0000313" key="2">
    <source>
        <dbReference type="EMBL" id="CDH43788.1"/>
    </source>
</evidence>
<protein>
    <recommendedName>
        <fullName evidence="4">CopG-like ribbon-helix-helix domain-containing protein</fullName>
    </recommendedName>
</protein>
<feature type="region of interest" description="Disordered" evidence="1">
    <location>
        <begin position="1"/>
        <end position="25"/>
    </location>
</feature>
<evidence type="ECO:0000313" key="3">
    <source>
        <dbReference type="Proteomes" id="UP000019184"/>
    </source>
</evidence>
<keyword evidence="3" id="KW-1185">Reference proteome</keyword>
<dbReference type="EMBL" id="CBTK010000038">
    <property type="protein sequence ID" value="CDH43788.1"/>
    <property type="molecule type" value="Genomic_DNA"/>
</dbReference>
<dbReference type="RefSeq" id="WP_034430848.1">
    <property type="nucleotide sequence ID" value="NZ_CBTK010000038.1"/>
</dbReference>
<sequence>MSKPLTASVTPLRSAAPVPEKPRRAKCDRDVKLHIPEAVYDDLARVARADQRPVSEYIRVLLERHLYGTVGAGG</sequence>
<accession>A0A7U7G8Y9</accession>
<reference evidence="2 3" key="1">
    <citation type="journal article" date="2014" name="ISME J.">
        <title>Candidatus Competibacter-lineage genomes retrieved from metagenomes reveal functional metabolic diversity.</title>
        <authorList>
            <person name="McIlroy S.J."/>
            <person name="Albertsen M."/>
            <person name="Andresen E.K."/>
            <person name="Saunders A.M."/>
            <person name="Kristiansen R."/>
            <person name="Stokholm-Bjerregaard M."/>
            <person name="Nielsen K.L."/>
            <person name="Nielsen P.H."/>
        </authorList>
    </citation>
    <scope>NUCLEOTIDE SEQUENCE [LARGE SCALE GENOMIC DNA]</scope>
    <source>
        <strain evidence="2 3">Run_B_J11</strain>
    </source>
</reference>
<comment type="caution">
    <text evidence="2">The sequence shown here is derived from an EMBL/GenBank/DDBJ whole genome shotgun (WGS) entry which is preliminary data.</text>
</comment>
<gene>
    <name evidence="2" type="ORF">BN874_1320006</name>
</gene>
<name>A0A7U7G8Y9_9GAMM</name>
<feature type="compositionally biased region" description="Polar residues" evidence="1">
    <location>
        <begin position="1"/>
        <end position="11"/>
    </location>
</feature>
<dbReference type="AlphaFoldDB" id="A0A7U7G8Y9"/>
<proteinExistence type="predicted"/>
<dbReference type="Proteomes" id="UP000019184">
    <property type="component" value="Unassembled WGS sequence"/>
</dbReference>
<evidence type="ECO:0008006" key="4">
    <source>
        <dbReference type="Google" id="ProtNLM"/>
    </source>
</evidence>
<evidence type="ECO:0000256" key="1">
    <source>
        <dbReference type="SAM" id="MobiDB-lite"/>
    </source>
</evidence>
<organism evidence="2 3">
    <name type="scientific">Candidatus Contendobacter odensis Run_B_J11</name>
    <dbReference type="NCBI Taxonomy" id="1400861"/>
    <lineage>
        <taxon>Bacteria</taxon>
        <taxon>Pseudomonadati</taxon>
        <taxon>Pseudomonadota</taxon>
        <taxon>Gammaproteobacteria</taxon>
        <taxon>Candidatus Competibacteraceae</taxon>
        <taxon>Candidatus Contendibacter</taxon>
    </lineage>
</organism>